<feature type="transmembrane region" description="Helical" evidence="2">
    <location>
        <begin position="47"/>
        <end position="71"/>
    </location>
</feature>
<proteinExistence type="predicted"/>
<evidence type="ECO:0000313" key="3">
    <source>
        <dbReference type="EMBL" id="AEY81168.1"/>
    </source>
</evidence>
<feature type="region of interest" description="Disordered" evidence="1">
    <location>
        <begin position="111"/>
        <end position="137"/>
    </location>
</feature>
<sequence length="244" mass="27631">MFLVPIILIGLFTTLFRDWLSRAWVNLTLALAGIPGKIIFRLPGGLTSVIIKIGFRFLFAFWVTPVSILLVNELMDAVLPFCPGLSGGNLNTLPPSLPDPSGPSDLALVEEAAPEEDPGTSRKRRAPEKDEWGTSREAADEIAREKIKRQLRRYFYGLIEEEPGRCNPVLVDQWKRNILSVLKKECKYSTRNFDRRELEDALISLHKGVGHSVWFDNWNALVEKKEGSAFFHQLMGELLKNRAK</sequence>
<reference evidence="3" key="1">
    <citation type="journal article" date="2012" name="BMC Plant Biol.">
        <title>De novo assembly of the carrot mitochondrial genome using next generation sequencing of whole genomic DNA provides first evidence of DNA transfer into an angiosperm plastid genome.</title>
        <authorList>
            <person name="Iorizzo M."/>
            <person name="Senalik D."/>
            <person name="Szklarczyk M."/>
            <person name="Grzebelus D."/>
            <person name="Spooner D."/>
            <person name="Simon P."/>
        </authorList>
    </citation>
    <scope>NUCLEOTIDE SEQUENCE</scope>
    <source>
        <tissue evidence="3">Leaf</tissue>
    </source>
</reference>
<keyword evidence="2" id="KW-1133">Transmembrane helix</keyword>
<evidence type="ECO:0000256" key="2">
    <source>
        <dbReference type="SAM" id="Phobius"/>
    </source>
</evidence>
<keyword evidence="2" id="KW-0812">Transmembrane</keyword>
<geneLocation type="mitochondrion" evidence="3"/>
<name>I1TID8_DAUCS</name>
<keyword evidence="3" id="KW-0496">Mitochondrion</keyword>
<gene>
    <name evidence="3" type="primary">orf30</name>
</gene>
<dbReference type="EMBL" id="JQ248574">
    <property type="protein sequence ID" value="AEY81168.1"/>
    <property type="molecule type" value="Genomic_DNA"/>
</dbReference>
<keyword evidence="2" id="KW-0472">Membrane</keyword>
<evidence type="ECO:0000256" key="1">
    <source>
        <dbReference type="SAM" id="MobiDB-lite"/>
    </source>
</evidence>
<dbReference type="AlphaFoldDB" id="I1TID8"/>
<accession>I1TID8</accession>
<protein>
    <submittedName>
        <fullName evidence="3">Orf30</fullName>
    </submittedName>
</protein>
<feature type="compositionally biased region" description="Basic and acidic residues" evidence="1">
    <location>
        <begin position="127"/>
        <end position="137"/>
    </location>
</feature>
<organism evidence="3">
    <name type="scientific">Daucus carota subsp. sativus</name>
    <name type="common">Carrot</name>
    <dbReference type="NCBI Taxonomy" id="79200"/>
    <lineage>
        <taxon>Eukaryota</taxon>
        <taxon>Viridiplantae</taxon>
        <taxon>Streptophyta</taxon>
        <taxon>Embryophyta</taxon>
        <taxon>Tracheophyta</taxon>
        <taxon>Spermatophyta</taxon>
        <taxon>Magnoliopsida</taxon>
        <taxon>eudicotyledons</taxon>
        <taxon>Gunneridae</taxon>
        <taxon>Pentapetalae</taxon>
        <taxon>asterids</taxon>
        <taxon>campanulids</taxon>
        <taxon>Apiales</taxon>
        <taxon>Apiaceae</taxon>
        <taxon>Apioideae</taxon>
        <taxon>Scandiceae</taxon>
        <taxon>Daucinae</taxon>
        <taxon>Daucus</taxon>
        <taxon>Daucus sect. Daucus</taxon>
    </lineage>
</organism>